<dbReference type="InterPro" id="IPR010318">
    <property type="entry name" value="S-Me-THD_N"/>
</dbReference>
<dbReference type="Pfam" id="PF06032">
    <property type="entry name" value="S-Me-THD_N"/>
    <property type="match status" value="1"/>
</dbReference>
<evidence type="ECO:0000313" key="4">
    <source>
        <dbReference type="Proteomes" id="UP000305546"/>
    </source>
</evidence>
<dbReference type="Gene3D" id="2.40.390.10">
    <property type="entry name" value="CV3147-like"/>
    <property type="match status" value="1"/>
</dbReference>
<proteinExistence type="predicted"/>
<evidence type="ECO:0000259" key="1">
    <source>
        <dbReference type="Pfam" id="PF06032"/>
    </source>
</evidence>
<evidence type="ECO:0000313" key="3">
    <source>
        <dbReference type="EMBL" id="TNC29696.1"/>
    </source>
</evidence>
<dbReference type="OrthoDB" id="3170437at2"/>
<feature type="domain" description="S-Me-THD N-terminal" evidence="1">
    <location>
        <begin position="9"/>
        <end position="164"/>
    </location>
</feature>
<dbReference type="InterPro" id="IPR024071">
    <property type="entry name" value="S-Me-THD_C_sf"/>
</dbReference>
<accession>A0A5C4M998</accession>
<protein>
    <submittedName>
        <fullName evidence="3">DUF917 domain-containing protein</fullName>
    </submittedName>
</protein>
<dbReference type="Pfam" id="PF20906">
    <property type="entry name" value="S-Me-THD_C"/>
    <property type="match status" value="1"/>
</dbReference>
<feature type="domain" description="S-Me-THD-like C-terminal" evidence="2">
    <location>
        <begin position="168"/>
        <end position="358"/>
    </location>
</feature>
<keyword evidence="4" id="KW-1185">Reference proteome</keyword>
<sequence>MSWQLTEDHLEDLARGAAVLGTGGGGDPYVGRLLVRQAIREHGPVTVLDPDEVDDDALVIPTAQMGAPTVVFEKLPSGREPETALAALEKHLGVRASATMPIECGGINSMIPLVVGARTGLPVVDADGMGRAFPELQMETFGVYGVPGSPMAVAGEGGEVTVIDTGTDNRRMEWIARGVTIRLGGVAHIAEYSMSGADVKRTAIPRTLSLALRVGRAIREGRGTDPIACLAEALRETLYRDLRVLFRGKIADVERRTEAGFARGRAAALSFDGEHKLELEFQNENLVARVDGEVRCLVPDLICVLEAETAEPITTETLRYGQRVTVVGISTPRLMRTSEALATFGPAAFGLPHEFRPVEDIVPAAAQG</sequence>
<dbReference type="EMBL" id="VDFW01000001">
    <property type="protein sequence ID" value="TNC29696.1"/>
    <property type="molecule type" value="Genomic_DNA"/>
</dbReference>
<dbReference type="SUPFAM" id="SSF160991">
    <property type="entry name" value="CV3147-like"/>
    <property type="match status" value="1"/>
</dbReference>
<gene>
    <name evidence="3" type="ORF">FG385_01725</name>
</gene>
<dbReference type="Gene3D" id="3.40.1610.10">
    <property type="entry name" value="CV3147-like domain"/>
    <property type="match status" value="1"/>
</dbReference>
<name>A0A5C4M998_9PSEU</name>
<dbReference type="InterPro" id="IPR027479">
    <property type="entry name" value="S-Me-THD_N_sf"/>
</dbReference>
<organism evidence="3 4">
    <name type="scientific">Amycolatopsis alkalitolerans</name>
    <dbReference type="NCBI Taxonomy" id="2547244"/>
    <lineage>
        <taxon>Bacteria</taxon>
        <taxon>Bacillati</taxon>
        <taxon>Actinomycetota</taxon>
        <taxon>Actinomycetes</taxon>
        <taxon>Pseudonocardiales</taxon>
        <taxon>Pseudonocardiaceae</taxon>
        <taxon>Amycolatopsis</taxon>
    </lineage>
</organism>
<comment type="caution">
    <text evidence="3">The sequence shown here is derived from an EMBL/GenBank/DDBJ whole genome shotgun (WGS) entry which is preliminary data.</text>
</comment>
<dbReference type="Proteomes" id="UP000305546">
    <property type="component" value="Unassembled WGS sequence"/>
</dbReference>
<dbReference type="RefSeq" id="WP_139094766.1">
    <property type="nucleotide sequence ID" value="NZ_VDFW01000001.1"/>
</dbReference>
<dbReference type="InterPro" id="IPR048350">
    <property type="entry name" value="S-Me-THD-like_C"/>
</dbReference>
<dbReference type="AlphaFoldDB" id="A0A5C4M998"/>
<reference evidence="3 4" key="1">
    <citation type="submission" date="2019-06" db="EMBL/GenBank/DDBJ databases">
        <title>Amycolatopsis alkalitolerans sp. nov., isolated from Gastrodia elata Blume.</title>
        <authorList>
            <person name="Narsing Rao M.P."/>
            <person name="Li W.J."/>
        </authorList>
    </citation>
    <scope>NUCLEOTIDE SEQUENCE [LARGE SCALE GENOMIC DNA]</scope>
    <source>
        <strain evidence="3 4">SYSUP0005</strain>
    </source>
</reference>
<evidence type="ECO:0000259" key="2">
    <source>
        <dbReference type="Pfam" id="PF20906"/>
    </source>
</evidence>